<dbReference type="RefSeq" id="WP_189117951.1">
    <property type="nucleotide sequence ID" value="NZ_BMRK01000005.1"/>
</dbReference>
<dbReference type="Pfam" id="PF01757">
    <property type="entry name" value="Acyl_transf_3"/>
    <property type="match status" value="1"/>
</dbReference>
<reference evidence="3" key="1">
    <citation type="journal article" date="2014" name="Int. J. Syst. Evol. Microbiol.">
        <title>Complete genome of a new Firmicutes species belonging to the dominant human colonic microbiota ('Ruminococcus bicirculans') reveals two chromosomes and a selective capacity to utilize plant glucans.</title>
        <authorList>
            <consortium name="NISC Comparative Sequencing Program"/>
            <person name="Wegmann U."/>
            <person name="Louis P."/>
            <person name="Goesmann A."/>
            <person name="Henrissat B."/>
            <person name="Duncan S.H."/>
            <person name="Flint H.J."/>
        </authorList>
    </citation>
    <scope>NUCLEOTIDE SEQUENCE</scope>
    <source>
        <strain evidence="3">VKM Ac-1246</strain>
    </source>
</reference>
<keyword evidence="1" id="KW-1133">Transmembrane helix</keyword>
<name>A0ABQ5SUC1_9ACTN</name>
<evidence type="ECO:0000313" key="3">
    <source>
        <dbReference type="EMBL" id="GLJ67782.1"/>
    </source>
</evidence>
<comment type="caution">
    <text evidence="3">The sequence shown here is derived from an EMBL/GenBank/DDBJ whole genome shotgun (WGS) entry which is preliminary data.</text>
</comment>
<protein>
    <recommendedName>
        <fullName evidence="2">Acyltransferase 3 domain-containing protein</fullName>
    </recommendedName>
</protein>
<gene>
    <name evidence="3" type="ORF">GCM10017579_18180</name>
</gene>
<reference evidence="3" key="2">
    <citation type="submission" date="2023-01" db="EMBL/GenBank/DDBJ databases">
        <authorList>
            <person name="Sun Q."/>
            <person name="Evtushenko L."/>
        </authorList>
    </citation>
    <scope>NUCLEOTIDE SEQUENCE</scope>
    <source>
        <strain evidence="3">VKM Ac-1246</strain>
    </source>
</reference>
<dbReference type="EMBL" id="BSEL01000004">
    <property type="protein sequence ID" value="GLJ67782.1"/>
    <property type="molecule type" value="Genomic_DNA"/>
</dbReference>
<feature type="transmembrane region" description="Helical" evidence="1">
    <location>
        <begin position="67"/>
        <end position="87"/>
    </location>
</feature>
<feature type="transmembrane region" description="Helical" evidence="1">
    <location>
        <begin position="169"/>
        <end position="189"/>
    </location>
</feature>
<sequence length="411" mass="45595">MWTGTGALPGPDIPAAATERPDRLHHLDSLRIALSALVILHHAAQAYGPKDWWYVEGQPKAQWIETFAVLNAPFKMSLFFLIAAYVLPIAVDRRRSRPYLWPRLKKLGGPILIGFFLVIPVLMWAYYLSFRDYGPIGFSDYYWQVYMGGGSEPAGWSGPTWPDRQFGHLWFIQHLLLYSLVYLAWRMVAERIRIRRGLPAAPGTRRVPEHVGGTAVLAFAAIIAVGTAVLRIWFPVDEWVGVLEIIQTERADLAQYIPFVVAGVLAYRRGWLQTLPTRVGLAWLAAATGLSLVYVVFRAELAGFFEWGGASVGQFAWAGYETVLCVGFALGLLVLFRDHVRGTSRLQRSAAQATFAIYLIHLPIVVGLQYAARDLPVGASGRFVLVAGVGFVVSVAAALVLRRIPVVRAIL</sequence>
<keyword evidence="1" id="KW-0812">Transmembrane</keyword>
<evidence type="ECO:0000259" key="2">
    <source>
        <dbReference type="Pfam" id="PF01757"/>
    </source>
</evidence>
<organism evidence="3 4">
    <name type="scientific">Nocardioides luteus</name>
    <dbReference type="NCBI Taxonomy" id="1844"/>
    <lineage>
        <taxon>Bacteria</taxon>
        <taxon>Bacillati</taxon>
        <taxon>Actinomycetota</taxon>
        <taxon>Actinomycetes</taxon>
        <taxon>Propionibacteriales</taxon>
        <taxon>Nocardioidaceae</taxon>
        <taxon>Nocardioides</taxon>
    </lineage>
</organism>
<dbReference type="InterPro" id="IPR002656">
    <property type="entry name" value="Acyl_transf_3_dom"/>
</dbReference>
<evidence type="ECO:0000256" key="1">
    <source>
        <dbReference type="SAM" id="Phobius"/>
    </source>
</evidence>
<dbReference type="PANTHER" id="PTHR36927:SF1">
    <property type="entry name" value="MDO-LIKE PROTEIN"/>
    <property type="match status" value="1"/>
</dbReference>
<accession>A0ABQ5SUC1</accession>
<keyword evidence="1" id="KW-0472">Membrane</keyword>
<feature type="domain" description="Acyltransferase 3" evidence="2">
    <location>
        <begin position="27"/>
        <end position="400"/>
    </location>
</feature>
<feature type="transmembrane region" description="Helical" evidence="1">
    <location>
        <begin position="210"/>
        <end position="233"/>
    </location>
</feature>
<feature type="transmembrane region" description="Helical" evidence="1">
    <location>
        <begin position="349"/>
        <end position="371"/>
    </location>
</feature>
<dbReference type="PANTHER" id="PTHR36927">
    <property type="entry name" value="BLR4337 PROTEIN"/>
    <property type="match status" value="1"/>
</dbReference>
<keyword evidence="4" id="KW-1185">Reference proteome</keyword>
<evidence type="ECO:0000313" key="4">
    <source>
        <dbReference type="Proteomes" id="UP001142292"/>
    </source>
</evidence>
<proteinExistence type="predicted"/>
<dbReference type="InterPro" id="IPR050623">
    <property type="entry name" value="Glucan_succinyl_AcylTrfase"/>
</dbReference>
<feature type="transmembrane region" description="Helical" evidence="1">
    <location>
        <begin position="383"/>
        <end position="401"/>
    </location>
</feature>
<dbReference type="Proteomes" id="UP001142292">
    <property type="component" value="Unassembled WGS sequence"/>
</dbReference>
<feature type="transmembrane region" description="Helical" evidence="1">
    <location>
        <begin position="107"/>
        <end position="127"/>
    </location>
</feature>
<feature type="transmembrane region" description="Helical" evidence="1">
    <location>
        <begin position="279"/>
        <end position="297"/>
    </location>
</feature>
<feature type="transmembrane region" description="Helical" evidence="1">
    <location>
        <begin position="253"/>
        <end position="272"/>
    </location>
</feature>
<feature type="transmembrane region" description="Helical" evidence="1">
    <location>
        <begin position="317"/>
        <end position="337"/>
    </location>
</feature>